<dbReference type="InterPro" id="IPR013083">
    <property type="entry name" value="Znf_RING/FYVE/PHD"/>
</dbReference>
<dbReference type="GO" id="GO:0016567">
    <property type="term" value="P:protein ubiquitination"/>
    <property type="evidence" value="ECO:0007669"/>
    <property type="project" value="TreeGrafter"/>
</dbReference>
<feature type="compositionally biased region" description="Low complexity" evidence="5">
    <location>
        <begin position="236"/>
        <end position="245"/>
    </location>
</feature>
<dbReference type="GO" id="GO:0005737">
    <property type="term" value="C:cytoplasm"/>
    <property type="evidence" value="ECO:0007669"/>
    <property type="project" value="TreeGrafter"/>
</dbReference>
<accession>A0A811PJ26</accession>
<dbReference type="Proteomes" id="UP000604825">
    <property type="component" value="Unassembled WGS sequence"/>
</dbReference>
<sequence>MAAPPPPLPVTRSAANDGGAAAPHHHHQQQQGHDGAGAEVRRAAKVLPSPCCSTAPSWRQGTCAWRRRHAVAARRAERRARCGGPDRALDYSRQKFWSFTSSSSSLSDDPDNFDFIMDPHEARAYLSRLVVFDLNRPRPRDGPFDVAAAAVSVLQQHGHGLGGGGEPPATAASIAALPTVEVAEPAAVCAICKDDLPLTSEARKLPCAHLYHSFCIVTWLQMHNSCPVCRFRIPSADDPPSAASASPPPTTPRTRPHRRSRTRRPP</sequence>
<keyword evidence="8" id="KW-1185">Reference proteome</keyword>
<evidence type="ECO:0000256" key="5">
    <source>
        <dbReference type="SAM" id="MobiDB-lite"/>
    </source>
</evidence>
<dbReference type="OrthoDB" id="8062037at2759"/>
<dbReference type="SUPFAM" id="SSF57850">
    <property type="entry name" value="RING/U-box"/>
    <property type="match status" value="1"/>
</dbReference>
<comment type="caution">
    <text evidence="7">The sequence shown here is derived from an EMBL/GenBank/DDBJ whole genome shotgun (WGS) entry which is preliminary data.</text>
</comment>
<keyword evidence="1" id="KW-0479">Metal-binding</keyword>
<evidence type="ECO:0000256" key="4">
    <source>
        <dbReference type="PROSITE-ProRule" id="PRU00175"/>
    </source>
</evidence>
<dbReference type="AlphaFoldDB" id="A0A811PJ26"/>
<dbReference type="SMART" id="SM00184">
    <property type="entry name" value="RING"/>
    <property type="match status" value="1"/>
</dbReference>
<evidence type="ECO:0000256" key="3">
    <source>
        <dbReference type="ARBA" id="ARBA00022833"/>
    </source>
</evidence>
<keyword evidence="2 4" id="KW-0863">Zinc-finger</keyword>
<dbReference type="PANTHER" id="PTHR15710">
    <property type="entry name" value="E3 UBIQUITIN-PROTEIN LIGASE PRAJA"/>
    <property type="match status" value="1"/>
</dbReference>
<feature type="compositionally biased region" description="Basic residues" evidence="5">
    <location>
        <begin position="254"/>
        <end position="266"/>
    </location>
</feature>
<dbReference type="PROSITE" id="PS50089">
    <property type="entry name" value="ZF_RING_2"/>
    <property type="match status" value="1"/>
</dbReference>
<evidence type="ECO:0000313" key="8">
    <source>
        <dbReference type="Proteomes" id="UP000604825"/>
    </source>
</evidence>
<dbReference type="GO" id="GO:0008270">
    <property type="term" value="F:zinc ion binding"/>
    <property type="evidence" value="ECO:0007669"/>
    <property type="project" value="UniProtKB-KW"/>
</dbReference>
<dbReference type="Pfam" id="PF13639">
    <property type="entry name" value="zf-RING_2"/>
    <property type="match status" value="1"/>
</dbReference>
<dbReference type="Gene3D" id="3.30.40.10">
    <property type="entry name" value="Zinc/RING finger domain, C3HC4 (zinc finger)"/>
    <property type="match status" value="1"/>
</dbReference>
<evidence type="ECO:0000256" key="1">
    <source>
        <dbReference type="ARBA" id="ARBA00022723"/>
    </source>
</evidence>
<keyword evidence="3" id="KW-0862">Zinc</keyword>
<reference evidence="7" key="1">
    <citation type="submission" date="2020-10" db="EMBL/GenBank/DDBJ databases">
        <authorList>
            <person name="Han B."/>
            <person name="Lu T."/>
            <person name="Zhao Q."/>
            <person name="Huang X."/>
            <person name="Zhao Y."/>
        </authorList>
    </citation>
    <scope>NUCLEOTIDE SEQUENCE</scope>
</reference>
<evidence type="ECO:0000256" key="2">
    <source>
        <dbReference type="ARBA" id="ARBA00022771"/>
    </source>
</evidence>
<protein>
    <recommendedName>
        <fullName evidence="6">RING-type domain-containing protein</fullName>
    </recommendedName>
</protein>
<dbReference type="PANTHER" id="PTHR15710:SF190">
    <property type="entry name" value="RING-TYPE DOMAIN-CONTAINING PROTEIN"/>
    <property type="match status" value="1"/>
</dbReference>
<dbReference type="EMBL" id="CAJGYO010000007">
    <property type="protein sequence ID" value="CAD6245448.1"/>
    <property type="molecule type" value="Genomic_DNA"/>
</dbReference>
<feature type="region of interest" description="Disordered" evidence="5">
    <location>
        <begin position="236"/>
        <end position="266"/>
    </location>
</feature>
<name>A0A811PJ26_9POAL</name>
<dbReference type="InterPro" id="IPR001841">
    <property type="entry name" value="Znf_RING"/>
</dbReference>
<feature type="region of interest" description="Disordered" evidence="5">
    <location>
        <begin position="1"/>
        <end position="39"/>
    </location>
</feature>
<evidence type="ECO:0000313" key="7">
    <source>
        <dbReference type="EMBL" id="CAD6245448.1"/>
    </source>
</evidence>
<feature type="domain" description="RING-type" evidence="6">
    <location>
        <begin position="189"/>
        <end position="230"/>
    </location>
</feature>
<dbReference type="GO" id="GO:0061630">
    <property type="term" value="F:ubiquitin protein ligase activity"/>
    <property type="evidence" value="ECO:0007669"/>
    <property type="project" value="TreeGrafter"/>
</dbReference>
<proteinExistence type="predicted"/>
<evidence type="ECO:0000259" key="6">
    <source>
        <dbReference type="PROSITE" id="PS50089"/>
    </source>
</evidence>
<organism evidence="7 8">
    <name type="scientific">Miscanthus lutarioriparius</name>
    <dbReference type="NCBI Taxonomy" id="422564"/>
    <lineage>
        <taxon>Eukaryota</taxon>
        <taxon>Viridiplantae</taxon>
        <taxon>Streptophyta</taxon>
        <taxon>Embryophyta</taxon>
        <taxon>Tracheophyta</taxon>
        <taxon>Spermatophyta</taxon>
        <taxon>Magnoliopsida</taxon>
        <taxon>Liliopsida</taxon>
        <taxon>Poales</taxon>
        <taxon>Poaceae</taxon>
        <taxon>PACMAD clade</taxon>
        <taxon>Panicoideae</taxon>
        <taxon>Andropogonodae</taxon>
        <taxon>Andropogoneae</taxon>
        <taxon>Saccharinae</taxon>
        <taxon>Miscanthus</taxon>
    </lineage>
</organism>
<gene>
    <name evidence="7" type="ORF">NCGR_LOCUS29753</name>
</gene>